<feature type="region of interest" description="Disordered" evidence="1">
    <location>
        <begin position="283"/>
        <end position="309"/>
    </location>
</feature>
<accession>A0ABQ8U7J6</accession>
<organism evidence="2 3">
    <name type="scientific">Paratrimastix pyriformis</name>
    <dbReference type="NCBI Taxonomy" id="342808"/>
    <lineage>
        <taxon>Eukaryota</taxon>
        <taxon>Metamonada</taxon>
        <taxon>Preaxostyla</taxon>
        <taxon>Paratrimastigidae</taxon>
        <taxon>Paratrimastix</taxon>
    </lineage>
</organism>
<dbReference type="Proteomes" id="UP001141327">
    <property type="component" value="Unassembled WGS sequence"/>
</dbReference>
<reference evidence="2" key="1">
    <citation type="journal article" date="2022" name="bioRxiv">
        <title>Genomics of Preaxostyla Flagellates Illuminates Evolutionary Transitions and the Path Towards Mitochondrial Loss.</title>
        <authorList>
            <person name="Novak L.V.F."/>
            <person name="Treitli S.C."/>
            <person name="Pyrih J."/>
            <person name="Halakuc P."/>
            <person name="Pipaliya S.V."/>
            <person name="Vacek V."/>
            <person name="Brzon O."/>
            <person name="Soukal P."/>
            <person name="Eme L."/>
            <person name="Dacks J.B."/>
            <person name="Karnkowska A."/>
            <person name="Elias M."/>
            <person name="Hampl V."/>
        </authorList>
    </citation>
    <scope>NUCLEOTIDE SEQUENCE</scope>
    <source>
        <strain evidence="2">RCP-MX</strain>
    </source>
</reference>
<evidence type="ECO:0000256" key="1">
    <source>
        <dbReference type="SAM" id="MobiDB-lite"/>
    </source>
</evidence>
<evidence type="ECO:0000313" key="2">
    <source>
        <dbReference type="EMBL" id="KAJ4452745.1"/>
    </source>
</evidence>
<dbReference type="EMBL" id="JAPMOS010000400">
    <property type="protein sequence ID" value="KAJ4452745.1"/>
    <property type="molecule type" value="Genomic_DNA"/>
</dbReference>
<comment type="caution">
    <text evidence="2">The sequence shown here is derived from an EMBL/GenBank/DDBJ whole genome shotgun (WGS) entry which is preliminary data.</text>
</comment>
<name>A0ABQ8U7J6_9EUKA</name>
<protein>
    <submittedName>
        <fullName evidence="2">Uncharacterized protein</fullName>
    </submittedName>
</protein>
<evidence type="ECO:0000313" key="3">
    <source>
        <dbReference type="Proteomes" id="UP001141327"/>
    </source>
</evidence>
<gene>
    <name evidence="2" type="ORF">PAPYR_13006</name>
</gene>
<sequence length="562" mass="62645">MPVVIIPNDFTVKKLSIEALSESSRKQEKTMKMCHIEHNGSNLLVQTPQIDLGPYGVNFYENTKTIRLPVENVGDDFKKMIDKLEKYCQNNVESIVNGTFEEGKPDEFQYKSFAKTSDNDKFPSYYKVAVGYADTLYPSVFRKDEDVEFTVKLPILREVLRGIMLSTAIGLFLIKLPPVVVIELAVTASGKAPVTTYPDEVPVHRTAPEVIELHEIAAGTLNVAPVGATLSATTVAQYILLLASRCTIVEGALGIDKEAPRSYRPGKYAGAVPLTLESVEAEANRQRMEAAGKKRVAEKSQAEEQGEKKEKVMAETMRFAIKFEPSAVQFSWYELECQLREILGEARVQQGLEEGTFGVTCLRPDAAEILGAFASRNQAVLTDLGSECERPASAVTFVTMRAHLGGLPLEAKEEEVRQWLREANPSAQFWVKPARQPGAWRVSVTCSVGQPHIPEIFRGKRIVQIAPGEDRPLRADHRLAFIRAAGVEWPQQMQEYLKNHHIVVEVSDIWRSEVAWSSGRWDGTFCVMATPEQREAIDALKRESRPRVVKVSVGVNAGKKFK</sequence>
<proteinExistence type="predicted"/>
<keyword evidence="3" id="KW-1185">Reference proteome</keyword>